<dbReference type="EMBL" id="UFQS01000835">
    <property type="protein sequence ID" value="SSX07176.1"/>
    <property type="molecule type" value="Genomic_DNA"/>
</dbReference>
<keyword evidence="5" id="KW-0963">Cytoplasm</keyword>
<evidence type="ECO:0000256" key="2">
    <source>
        <dbReference type="ARBA" id="ARBA00004123"/>
    </source>
</evidence>
<reference evidence="8" key="2">
    <citation type="submission" date="2018-07" db="EMBL/GenBank/DDBJ databases">
        <authorList>
            <person name="Quirk P.G."/>
            <person name="Krulwich T.A."/>
        </authorList>
    </citation>
    <scope>NUCLEOTIDE SEQUENCE</scope>
</reference>
<comment type="function">
    <text evidence="1">May be involved in spermatogenesis.</text>
</comment>
<protein>
    <recommendedName>
        <fullName evidence="4">Cilia- and flagella-associated protein 299</fullName>
    </recommendedName>
</protein>
<dbReference type="PANTHER" id="PTHR33588">
    <property type="entry name" value="CILIA- AND FLAGELLA-ASSOCIATED PROTEIN 299"/>
    <property type="match status" value="1"/>
</dbReference>
<keyword evidence="6" id="KW-0539">Nucleus</keyword>
<dbReference type="InterPro" id="IPR027887">
    <property type="entry name" value="DUF4464"/>
</dbReference>
<dbReference type="PANTHER" id="PTHR33588:SF1">
    <property type="entry name" value="CILIA- AND FLAGELLA-ASSOCIATED PROTEIN 299"/>
    <property type="match status" value="1"/>
</dbReference>
<dbReference type="Pfam" id="PF14713">
    <property type="entry name" value="DUF4464"/>
    <property type="match status" value="1"/>
</dbReference>
<dbReference type="EMBL" id="UFQT01000835">
    <property type="protein sequence ID" value="SSX27519.1"/>
    <property type="molecule type" value="Genomic_DNA"/>
</dbReference>
<name>A0A336KQS2_CULSO</name>
<evidence type="ECO:0000313" key="8">
    <source>
        <dbReference type="EMBL" id="SSX27519.1"/>
    </source>
</evidence>
<dbReference type="AlphaFoldDB" id="A0A336KQS2"/>
<comment type="subcellular location">
    <subcellularLocation>
        <location evidence="3">Cytoplasm</location>
    </subcellularLocation>
    <subcellularLocation>
        <location evidence="2">Nucleus</location>
    </subcellularLocation>
</comment>
<dbReference type="OMA" id="FNNYQEY"/>
<reference evidence="7" key="1">
    <citation type="submission" date="2018-04" db="EMBL/GenBank/DDBJ databases">
        <authorList>
            <person name="Go L.Y."/>
            <person name="Mitchell J.A."/>
        </authorList>
    </citation>
    <scope>NUCLEOTIDE SEQUENCE</scope>
    <source>
        <tissue evidence="7">Whole organism</tissue>
    </source>
</reference>
<evidence type="ECO:0000256" key="6">
    <source>
        <dbReference type="ARBA" id="ARBA00023242"/>
    </source>
</evidence>
<dbReference type="GO" id="GO:0005634">
    <property type="term" value="C:nucleus"/>
    <property type="evidence" value="ECO:0007669"/>
    <property type="project" value="UniProtKB-SubCell"/>
</dbReference>
<sequence length="234" mass="27182">MNPPDIRLLEFESYSNYLESFVTADDLRYLPSAKYARFVAELGYHSKTKILSKDEFERKKALVKEMLNPLRNQQILFSKEIEISDPVLQELAKCEKLNLDKELSTIIYLRHKTKKGVEISGYIDFEWSLKNARNRKENCIDWEAVFKGNKHLWPTVNDLGFYNWKTGISVSNNSDNYKFLCDPVRGLIFINQHDGEEISPDPTLPSPGTNTTRTLILDSPNYSHCVLYDHVLKK</sequence>
<evidence type="ECO:0000256" key="5">
    <source>
        <dbReference type="ARBA" id="ARBA00022490"/>
    </source>
</evidence>
<evidence type="ECO:0000256" key="1">
    <source>
        <dbReference type="ARBA" id="ARBA00003056"/>
    </source>
</evidence>
<gene>
    <name evidence="7" type="primary">CSON014600</name>
</gene>
<evidence type="ECO:0000313" key="7">
    <source>
        <dbReference type="EMBL" id="SSX07176.1"/>
    </source>
</evidence>
<proteinExistence type="predicted"/>
<evidence type="ECO:0000256" key="4">
    <source>
        <dbReference type="ARBA" id="ARBA00021436"/>
    </source>
</evidence>
<evidence type="ECO:0000256" key="3">
    <source>
        <dbReference type="ARBA" id="ARBA00004496"/>
    </source>
</evidence>
<organism evidence="7">
    <name type="scientific">Culicoides sonorensis</name>
    <name type="common">Biting midge</name>
    <dbReference type="NCBI Taxonomy" id="179676"/>
    <lineage>
        <taxon>Eukaryota</taxon>
        <taxon>Metazoa</taxon>
        <taxon>Ecdysozoa</taxon>
        <taxon>Arthropoda</taxon>
        <taxon>Hexapoda</taxon>
        <taxon>Insecta</taxon>
        <taxon>Pterygota</taxon>
        <taxon>Neoptera</taxon>
        <taxon>Endopterygota</taxon>
        <taxon>Diptera</taxon>
        <taxon>Nematocera</taxon>
        <taxon>Chironomoidea</taxon>
        <taxon>Ceratopogonidae</taxon>
        <taxon>Ceratopogoninae</taxon>
        <taxon>Culicoides</taxon>
        <taxon>Monoculicoides</taxon>
    </lineage>
</organism>
<accession>A0A336KQS2</accession>
<dbReference type="VEuPathDB" id="VectorBase:CSON014600"/>
<dbReference type="GO" id="GO:0005737">
    <property type="term" value="C:cytoplasm"/>
    <property type="evidence" value="ECO:0007669"/>
    <property type="project" value="UniProtKB-SubCell"/>
</dbReference>